<evidence type="ECO:0000259" key="1">
    <source>
        <dbReference type="Pfam" id="PF07992"/>
    </source>
</evidence>
<reference evidence="2" key="1">
    <citation type="submission" date="2021-06" db="EMBL/GenBank/DDBJ databases">
        <title>Elioraea tepida, sp. nov., a moderately thermophilic aerobic anoxygenic phototrophic bacterium isolated from an alkaline siliceous hot spring mat community in Yellowstone National Park, WY, USA.</title>
        <authorList>
            <person name="Saini M.K."/>
            <person name="Yoshida S."/>
            <person name="Sebastian A."/>
            <person name="Hirose S."/>
            <person name="Hara E."/>
            <person name="Tamaki H."/>
            <person name="Soulier N.T."/>
            <person name="Albert I."/>
            <person name="Hanada S."/>
            <person name="Bryant D.A."/>
            <person name="Tank M."/>
        </authorList>
    </citation>
    <scope>NUCLEOTIDE SEQUENCE</scope>
    <source>
        <strain evidence="2">MS-P2</strain>
    </source>
</reference>
<name>A0A975YK43_9PROT</name>
<dbReference type="KEGG" id="elio:KO353_03580"/>
<organism evidence="2 3">
    <name type="scientific">Elioraea tepida</name>
    <dbReference type="NCBI Taxonomy" id="2843330"/>
    <lineage>
        <taxon>Bacteria</taxon>
        <taxon>Pseudomonadati</taxon>
        <taxon>Pseudomonadota</taxon>
        <taxon>Alphaproteobacteria</taxon>
        <taxon>Acetobacterales</taxon>
        <taxon>Elioraeaceae</taxon>
        <taxon>Elioraea</taxon>
    </lineage>
</organism>
<dbReference type="Proteomes" id="UP000694001">
    <property type="component" value="Chromosome"/>
</dbReference>
<dbReference type="PANTHER" id="PTHR10632:SF2">
    <property type="entry name" value="SULFIDE:QUINONE OXIDOREDUCTASE, MITOCHONDRIAL"/>
    <property type="match status" value="1"/>
</dbReference>
<dbReference type="GO" id="GO:0070224">
    <property type="term" value="F:sulfide:quinone oxidoreductase activity"/>
    <property type="evidence" value="ECO:0007669"/>
    <property type="project" value="TreeGrafter"/>
</dbReference>
<dbReference type="AlphaFoldDB" id="A0A975YK43"/>
<dbReference type="PROSITE" id="PS51318">
    <property type="entry name" value="TAT"/>
    <property type="match status" value="1"/>
</dbReference>
<feature type="domain" description="FAD/NAD(P)-binding" evidence="1">
    <location>
        <begin position="38"/>
        <end position="150"/>
    </location>
</feature>
<keyword evidence="3" id="KW-1185">Reference proteome</keyword>
<dbReference type="RefSeq" id="WP_218286387.1">
    <property type="nucleotide sequence ID" value="NZ_CP076448.1"/>
</dbReference>
<dbReference type="InterPro" id="IPR023753">
    <property type="entry name" value="FAD/NAD-binding_dom"/>
</dbReference>
<dbReference type="GO" id="GO:0070221">
    <property type="term" value="P:sulfide oxidation, using sulfide:quinone oxidoreductase"/>
    <property type="evidence" value="ECO:0007669"/>
    <property type="project" value="TreeGrafter"/>
</dbReference>
<dbReference type="Pfam" id="PF07992">
    <property type="entry name" value="Pyr_redox_2"/>
    <property type="match status" value="1"/>
</dbReference>
<accession>A0A975YK43</accession>
<dbReference type="InterPro" id="IPR006311">
    <property type="entry name" value="TAT_signal"/>
</dbReference>
<proteinExistence type="predicted"/>
<dbReference type="InterPro" id="IPR015904">
    <property type="entry name" value="Sulphide_quinone_reductase"/>
</dbReference>
<dbReference type="GO" id="GO:0071949">
    <property type="term" value="F:FAD binding"/>
    <property type="evidence" value="ECO:0007669"/>
    <property type="project" value="TreeGrafter"/>
</dbReference>
<sequence>MDTSSLRLGRRALLASGGALAAVGASLPARARVGTRARIVILGAGAAGLAAAARLSQRLEGAEITLVDSRREHLYQPGFTLVAAGLRRPDYVVGRTADYIPPGVRWIEERAAVIDPDARRVTTASGQLVHYDFLIVATGLELDYAAIEGMDVSRIGRDGLGSVYAGPEAAAATWRAMSEFADRGGVALFGRPSTEMKCAGAPIKYAFLTDDTLRRRGNRGRAELVYNSHNRVLFSVPIVSEKVRMLFRDRAIRVNHEHELAAIDLGAKIATYRTPTGLVPMKYDFINVVPPMRAPEVVRRSPLAWQSGPFAADGWVEVDRATLRHRRYREVFALGDVAGVPKGKTAASVKWQVPVAVDHLVADIAGTTSAEAYNGYTSCPLITRVGRAMLVEFDYDDNLVPSFPGVIAPLEELWVTWMMKEVGLKPTYLAMLRGLA</sequence>
<dbReference type="PANTHER" id="PTHR10632">
    <property type="entry name" value="SULFIDE:QUINONE OXIDOREDUCTASE"/>
    <property type="match status" value="1"/>
</dbReference>
<protein>
    <submittedName>
        <fullName evidence="2">NAD(P)/FAD-dependent oxidoreductase</fullName>
    </submittedName>
</protein>
<evidence type="ECO:0000313" key="3">
    <source>
        <dbReference type="Proteomes" id="UP000694001"/>
    </source>
</evidence>
<gene>
    <name evidence="2" type="ORF">KO353_03580</name>
</gene>
<evidence type="ECO:0000313" key="2">
    <source>
        <dbReference type="EMBL" id="QXM25331.1"/>
    </source>
</evidence>
<dbReference type="EMBL" id="CP076448">
    <property type="protein sequence ID" value="QXM25331.1"/>
    <property type="molecule type" value="Genomic_DNA"/>
</dbReference>